<dbReference type="InterPro" id="IPR019734">
    <property type="entry name" value="TPR_rpt"/>
</dbReference>
<protein>
    <submittedName>
        <fullName evidence="4">Outer membrane protein assembly factor BamD</fullName>
    </submittedName>
</protein>
<dbReference type="Gene3D" id="1.25.40.10">
    <property type="entry name" value="Tetratricopeptide repeat domain"/>
    <property type="match status" value="2"/>
</dbReference>
<dbReference type="Pfam" id="PF13174">
    <property type="entry name" value="TPR_6"/>
    <property type="match status" value="1"/>
</dbReference>
<reference evidence="4 5" key="1">
    <citation type="submission" date="2019-02" db="EMBL/GenBank/DDBJ databases">
        <title>Deep-cultivation of Planctomycetes and their phenomic and genomic characterization uncovers novel biology.</title>
        <authorList>
            <person name="Wiegand S."/>
            <person name="Jogler M."/>
            <person name="Boedeker C."/>
            <person name="Pinto D."/>
            <person name="Vollmers J."/>
            <person name="Rivas-Marin E."/>
            <person name="Kohn T."/>
            <person name="Peeters S.H."/>
            <person name="Heuer A."/>
            <person name="Rast P."/>
            <person name="Oberbeckmann S."/>
            <person name="Bunk B."/>
            <person name="Jeske O."/>
            <person name="Meyerdierks A."/>
            <person name="Storesund J.E."/>
            <person name="Kallscheuer N."/>
            <person name="Luecker S."/>
            <person name="Lage O.M."/>
            <person name="Pohl T."/>
            <person name="Merkel B.J."/>
            <person name="Hornburger P."/>
            <person name="Mueller R.-W."/>
            <person name="Bruemmer F."/>
            <person name="Labrenz M."/>
            <person name="Spormann A.M."/>
            <person name="Op den Camp H."/>
            <person name="Overmann J."/>
            <person name="Amann R."/>
            <person name="Jetten M.S.M."/>
            <person name="Mascher T."/>
            <person name="Medema M.H."/>
            <person name="Devos D.P."/>
            <person name="Kaster A.-K."/>
            <person name="Ovreas L."/>
            <person name="Rohde M."/>
            <person name="Galperin M.Y."/>
            <person name="Jogler C."/>
        </authorList>
    </citation>
    <scope>NUCLEOTIDE SEQUENCE [LARGE SCALE GENOMIC DNA]</scope>
    <source>
        <strain evidence="4 5">Spb1</strain>
    </source>
</reference>
<name>A0A518GLZ5_9PLAN</name>
<dbReference type="InterPro" id="IPR011990">
    <property type="entry name" value="TPR-like_helical_dom_sf"/>
</dbReference>
<dbReference type="KEGG" id="peh:Spb1_15110"/>
<sequence>MSGTGPSNLLPRPDQIAARFVVAAMLLALCAFAGAGCAATKWQSPLVSGFKEPKIDGVQGPTERRLRRGLITQASATEDSHGDERSLAPIAGSEEFEKAEALFKEGKFAEAESAFKKVAKKFKKSEIREDALFMQAESAFQRQHYADAYDIVAVLLKEYPSSRYLDSISRRLFEIARIWLNDPKVAQIDEIQQTNLQNPGERLPPPAPAEDKKQSAFALNLFDEKKPVFDPEGNAIAALRAIWLNDPAGPLADDALMLSASHFARRSKWAEADNYFSLLREQYPNSPHVQKAFLLGSHVKLMSYEGAGYDGRRLEEARQLKETALRLYPEAEDRARLEKELAAIEEAEVARLWEQVRFYQRKRRDSAVGLYCHMLIDRYPNSSYAPQARQILNELGPQYATGEKYRIAPPPQPKPTLIPPIPGLTPTTPPELKPVEKTEKSRSWWGGSKETPADESEGRELLNPGDDPPDDRGSPGDSGVDPRTIQAAGERPQEGR</sequence>
<dbReference type="RefSeq" id="WP_186377839.1">
    <property type="nucleotide sequence ID" value="NZ_CP036299.1"/>
</dbReference>
<evidence type="ECO:0000313" key="5">
    <source>
        <dbReference type="Proteomes" id="UP000315349"/>
    </source>
</evidence>
<evidence type="ECO:0000256" key="2">
    <source>
        <dbReference type="SAM" id="MobiDB-lite"/>
    </source>
</evidence>
<dbReference type="Proteomes" id="UP000315349">
    <property type="component" value="Chromosome"/>
</dbReference>
<evidence type="ECO:0000313" key="4">
    <source>
        <dbReference type="EMBL" id="QDV29598.1"/>
    </source>
</evidence>
<gene>
    <name evidence="4" type="primary">bamD_2</name>
    <name evidence="4" type="ORF">Spb1_15110</name>
</gene>
<dbReference type="InterPro" id="IPR039565">
    <property type="entry name" value="BamD-like"/>
</dbReference>
<evidence type="ECO:0000259" key="3">
    <source>
        <dbReference type="Pfam" id="PF13525"/>
    </source>
</evidence>
<evidence type="ECO:0000256" key="1">
    <source>
        <dbReference type="ARBA" id="ARBA00022729"/>
    </source>
</evidence>
<proteinExistence type="predicted"/>
<feature type="compositionally biased region" description="Pro residues" evidence="2">
    <location>
        <begin position="408"/>
        <end position="432"/>
    </location>
</feature>
<feature type="region of interest" description="Disordered" evidence="2">
    <location>
        <begin position="403"/>
        <end position="496"/>
    </location>
</feature>
<keyword evidence="1" id="KW-0732">Signal</keyword>
<dbReference type="EMBL" id="CP036299">
    <property type="protein sequence ID" value="QDV29598.1"/>
    <property type="molecule type" value="Genomic_DNA"/>
</dbReference>
<dbReference type="SUPFAM" id="SSF48452">
    <property type="entry name" value="TPR-like"/>
    <property type="match status" value="1"/>
</dbReference>
<feature type="compositionally biased region" description="Basic and acidic residues" evidence="2">
    <location>
        <begin position="433"/>
        <end position="442"/>
    </location>
</feature>
<accession>A0A518GLZ5</accession>
<dbReference type="PANTHER" id="PTHR37423">
    <property type="entry name" value="SOLUBLE LYTIC MUREIN TRANSGLYCOSYLASE-RELATED"/>
    <property type="match status" value="1"/>
</dbReference>
<keyword evidence="5" id="KW-1185">Reference proteome</keyword>
<dbReference type="PANTHER" id="PTHR37423:SF2">
    <property type="entry name" value="MEMBRANE-BOUND LYTIC MUREIN TRANSGLYCOSYLASE C"/>
    <property type="match status" value="1"/>
</dbReference>
<organism evidence="4 5">
    <name type="scientific">Planctopirus ephydatiae</name>
    <dbReference type="NCBI Taxonomy" id="2528019"/>
    <lineage>
        <taxon>Bacteria</taxon>
        <taxon>Pseudomonadati</taxon>
        <taxon>Planctomycetota</taxon>
        <taxon>Planctomycetia</taxon>
        <taxon>Planctomycetales</taxon>
        <taxon>Planctomycetaceae</taxon>
        <taxon>Planctopirus</taxon>
    </lineage>
</organism>
<dbReference type="Pfam" id="PF13525">
    <property type="entry name" value="YfiO"/>
    <property type="match status" value="1"/>
</dbReference>
<dbReference type="AlphaFoldDB" id="A0A518GLZ5"/>
<feature type="domain" description="Outer membrane lipoprotein BamD-like" evidence="3">
    <location>
        <begin position="264"/>
        <end position="402"/>
    </location>
</feature>